<evidence type="ECO:0000313" key="4">
    <source>
        <dbReference type="EMBL" id="KAK8889196.1"/>
    </source>
</evidence>
<dbReference type="InterPro" id="IPR013087">
    <property type="entry name" value="Znf_C2H2_type"/>
</dbReference>
<feature type="region of interest" description="Disordered" evidence="2">
    <location>
        <begin position="362"/>
        <end position="436"/>
    </location>
</feature>
<feature type="region of interest" description="Disordered" evidence="2">
    <location>
        <begin position="247"/>
        <end position="274"/>
    </location>
</feature>
<dbReference type="Gene3D" id="3.30.40.10">
    <property type="entry name" value="Zinc/RING finger domain, C3HC4 (zinc finger)"/>
    <property type="match status" value="1"/>
</dbReference>
<dbReference type="PROSITE" id="PS50089">
    <property type="entry name" value="ZF_RING_2"/>
    <property type="match status" value="1"/>
</dbReference>
<comment type="caution">
    <text evidence="4">The sequence shown here is derived from an EMBL/GenBank/DDBJ whole genome shotgun (WGS) entry which is preliminary data.</text>
</comment>
<dbReference type="PROSITE" id="PS00028">
    <property type="entry name" value="ZINC_FINGER_C2H2_1"/>
    <property type="match status" value="1"/>
</dbReference>
<feature type="compositionally biased region" description="Low complexity" evidence="2">
    <location>
        <begin position="475"/>
        <end position="486"/>
    </location>
</feature>
<dbReference type="PANTHER" id="PTHR22938">
    <property type="entry name" value="ZINC FINGER PROTEIN 598"/>
    <property type="match status" value="1"/>
</dbReference>
<dbReference type="EMBL" id="JAPFFF010000005">
    <property type="protein sequence ID" value="KAK8889196.1"/>
    <property type="molecule type" value="Genomic_DNA"/>
</dbReference>
<evidence type="ECO:0000313" key="5">
    <source>
        <dbReference type="Proteomes" id="UP001470230"/>
    </source>
</evidence>
<accession>A0ABR2KDK4</accession>
<dbReference type="PANTHER" id="PTHR22938:SF0">
    <property type="entry name" value="E3 UBIQUITIN-PROTEIN LIGASE ZNF598"/>
    <property type="match status" value="1"/>
</dbReference>
<feature type="domain" description="RING-type" evidence="3">
    <location>
        <begin position="7"/>
        <end position="48"/>
    </location>
</feature>
<dbReference type="SMART" id="SM00355">
    <property type="entry name" value="ZnF_C2H2"/>
    <property type="match status" value="5"/>
</dbReference>
<keyword evidence="5" id="KW-1185">Reference proteome</keyword>
<evidence type="ECO:0000256" key="2">
    <source>
        <dbReference type="SAM" id="MobiDB-lite"/>
    </source>
</evidence>
<keyword evidence="1" id="KW-0479">Metal-binding</keyword>
<evidence type="ECO:0000259" key="3">
    <source>
        <dbReference type="PROSITE" id="PS50089"/>
    </source>
</evidence>
<sequence>MEDINTCFLCMEPIKYRVLTPCDHNSLCLNCYMRNIICYHHENCYYCQNPLKGYPIVSTDPQITKYAEAKAKKPVFDSQYKLFMTDKDNIRNYIASLFQFVCPGCSLRLPAFDMFASHVKVHRMRVCQICYASNRFLPVDIHVFRNNKEYQMHLKNQHPRCMLCPNQVFFDHDELAKHMLENHVRCEVCAAMNKIVWFKDAPSLVEHHQNCHFVCPHCSSQNLVAFATRGELLIHLKTVHNQKSAPIDLSDFASSPSNNSNNNDDDDDDESNNRKVLERRKELNRKFMVKLNELLSEKDKNDLMTVARNYVANKVTGEFFYNEYARYLGPEKDVLFNDMVSFLPIPEKRAELVRIHINYNSSHNILPPTEQPASDRPQSMHPNPQPNQNSNRKNKNQKRHNDNQKRGFKQQNPHNPNQHFQNHSNQSNQVQNQQQDIQIQLKPTQISQIQTSQNNIQSKTNQSIHDQVQPNQQIMVQKPQQQKNQPTISISRSKPPSIVIQRSKPKEEETSKVPPPAIIKTEPQ</sequence>
<keyword evidence="1" id="KW-0862">Zinc</keyword>
<reference evidence="4 5" key="1">
    <citation type="submission" date="2024-04" db="EMBL/GenBank/DDBJ databases">
        <title>Tritrichomonas musculus Genome.</title>
        <authorList>
            <person name="Alves-Ferreira E."/>
            <person name="Grigg M."/>
            <person name="Lorenzi H."/>
            <person name="Galac M."/>
        </authorList>
    </citation>
    <scope>NUCLEOTIDE SEQUENCE [LARGE SCALE GENOMIC DNA]</scope>
    <source>
        <strain evidence="4 5">EAF2021</strain>
    </source>
</reference>
<feature type="region of interest" description="Disordered" evidence="2">
    <location>
        <begin position="475"/>
        <end position="524"/>
    </location>
</feature>
<protein>
    <recommendedName>
        <fullName evidence="3">RING-type domain-containing protein</fullName>
    </recommendedName>
</protein>
<feature type="compositionally biased region" description="Low complexity" evidence="2">
    <location>
        <begin position="250"/>
        <end position="262"/>
    </location>
</feature>
<evidence type="ECO:0000256" key="1">
    <source>
        <dbReference type="PROSITE-ProRule" id="PRU00175"/>
    </source>
</evidence>
<dbReference type="InterPro" id="IPR001841">
    <property type="entry name" value="Znf_RING"/>
</dbReference>
<feature type="compositionally biased region" description="Low complexity" evidence="2">
    <location>
        <begin position="410"/>
        <end position="436"/>
    </location>
</feature>
<keyword evidence="1" id="KW-0863">Zinc-finger</keyword>
<dbReference type="Proteomes" id="UP001470230">
    <property type="component" value="Unassembled WGS sequence"/>
</dbReference>
<dbReference type="InterPro" id="IPR044288">
    <property type="entry name" value="ZNF598/HEL2"/>
</dbReference>
<name>A0ABR2KDK4_9EUKA</name>
<gene>
    <name evidence="4" type="ORF">M9Y10_033941</name>
</gene>
<proteinExistence type="predicted"/>
<organism evidence="4 5">
    <name type="scientific">Tritrichomonas musculus</name>
    <dbReference type="NCBI Taxonomy" id="1915356"/>
    <lineage>
        <taxon>Eukaryota</taxon>
        <taxon>Metamonada</taxon>
        <taxon>Parabasalia</taxon>
        <taxon>Tritrichomonadida</taxon>
        <taxon>Tritrichomonadidae</taxon>
        <taxon>Tritrichomonas</taxon>
    </lineage>
</organism>
<dbReference type="InterPro" id="IPR013083">
    <property type="entry name" value="Znf_RING/FYVE/PHD"/>
</dbReference>